<keyword evidence="9" id="KW-0732">Signal</keyword>
<dbReference type="Pfam" id="PF00227">
    <property type="entry name" value="Proteasome"/>
    <property type="match status" value="1"/>
</dbReference>
<feature type="chain" id="PRO_5002530476" description="Proteasome subunit beta" evidence="9">
    <location>
        <begin position="20"/>
        <end position="230"/>
    </location>
</feature>
<dbReference type="OrthoDB" id="7854943at2759"/>
<name>A0A0F9ZFD8_9MICR</name>
<gene>
    <name evidence="10" type="ORF">AAJ76_7000108064</name>
</gene>
<evidence type="ECO:0000313" key="11">
    <source>
        <dbReference type="Proteomes" id="UP000034350"/>
    </source>
</evidence>
<evidence type="ECO:0000256" key="5">
    <source>
        <dbReference type="ARBA" id="ARBA00022801"/>
    </source>
</evidence>
<comment type="subcellular location">
    <subcellularLocation>
        <location evidence="8">Cytoplasm</location>
    </subcellularLocation>
    <subcellularLocation>
        <location evidence="8">Nucleus</location>
    </subcellularLocation>
</comment>
<comment type="caution">
    <text evidence="10">The sequence shown here is derived from an EMBL/GenBank/DDBJ whole genome shotgun (WGS) entry which is preliminary data.</text>
</comment>
<evidence type="ECO:0000256" key="1">
    <source>
        <dbReference type="ARBA" id="ARBA00001198"/>
    </source>
</evidence>
<dbReference type="SUPFAM" id="SSF56235">
    <property type="entry name" value="N-terminal nucleophile aminohydrolases (Ntn hydrolases)"/>
    <property type="match status" value="1"/>
</dbReference>
<evidence type="ECO:0000256" key="9">
    <source>
        <dbReference type="SAM" id="SignalP"/>
    </source>
</evidence>
<evidence type="ECO:0000256" key="6">
    <source>
        <dbReference type="ARBA" id="ARBA00022942"/>
    </source>
</evidence>
<keyword evidence="5" id="KW-0378">Hydrolase</keyword>
<keyword evidence="3" id="KW-0645">Protease</keyword>
<evidence type="ECO:0000256" key="3">
    <source>
        <dbReference type="ARBA" id="ARBA00022670"/>
    </source>
</evidence>
<comment type="similarity">
    <text evidence="8">Belongs to the peptidase T1B family.</text>
</comment>
<dbReference type="CDD" id="cd03762">
    <property type="entry name" value="proteasome_beta_type_6"/>
    <property type="match status" value="1"/>
</dbReference>
<dbReference type="GeneID" id="36321205"/>
<evidence type="ECO:0000313" key="10">
    <source>
        <dbReference type="EMBL" id="KKO76109.1"/>
    </source>
</evidence>
<dbReference type="EMBL" id="JPQZ01000007">
    <property type="protein sequence ID" value="KKO76109.1"/>
    <property type="molecule type" value="Genomic_DNA"/>
</dbReference>
<comment type="catalytic activity">
    <reaction evidence="1">
        <text>Cleavage of peptide bonds with very broad specificity.</text>
        <dbReference type="EC" id="3.4.25.1"/>
    </reaction>
</comment>
<evidence type="ECO:0000256" key="2">
    <source>
        <dbReference type="ARBA" id="ARBA00022490"/>
    </source>
</evidence>
<dbReference type="PROSITE" id="PS00854">
    <property type="entry name" value="PROTEASOME_BETA_1"/>
    <property type="match status" value="1"/>
</dbReference>
<comment type="subunit">
    <text evidence="8">Component of the proteasome complex.</text>
</comment>
<dbReference type="RefSeq" id="XP_024331851.1">
    <property type="nucleotide sequence ID" value="XM_024476253.1"/>
</dbReference>
<protein>
    <recommendedName>
        <fullName evidence="8">Proteasome subunit beta</fullName>
    </recommendedName>
</protein>
<keyword evidence="8" id="KW-0539">Nucleus</keyword>
<dbReference type="GO" id="GO:0004298">
    <property type="term" value="F:threonine-type endopeptidase activity"/>
    <property type="evidence" value="ECO:0007669"/>
    <property type="project" value="UniProtKB-KW"/>
</dbReference>
<dbReference type="PRINTS" id="PR00141">
    <property type="entry name" value="PROTEASOME"/>
</dbReference>
<keyword evidence="4" id="KW-0888">Threonine protease</keyword>
<dbReference type="InterPro" id="IPR001353">
    <property type="entry name" value="Proteasome_sua/b"/>
</dbReference>
<dbReference type="AlphaFoldDB" id="A0A0F9ZFD8"/>
<dbReference type="GO" id="GO:0051603">
    <property type="term" value="P:proteolysis involved in protein catabolic process"/>
    <property type="evidence" value="ECO:0007669"/>
    <property type="project" value="InterPro"/>
</dbReference>
<dbReference type="OMA" id="TFIYGYC"/>
<dbReference type="InterPro" id="IPR029055">
    <property type="entry name" value="Ntn_hydrolases_N"/>
</dbReference>
<dbReference type="GO" id="GO:0005737">
    <property type="term" value="C:cytoplasm"/>
    <property type="evidence" value="ECO:0007669"/>
    <property type="project" value="UniProtKB-SubCell"/>
</dbReference>
<feature type="signal peptide" evidence="9">
    <location>
        <begin position="1"/>
        <end position="19"/>
    </location>
</feature>
<dbReference type="GO" id="GO:0019774">
    <property type="term" value="C:proteasome core complex, beta-subunit complex"/>
    <property type="evidence" value="ECO:0007669"/>
    <property type="project" value="UniProtKB-ARBA"/>
</dbReference>
<feature type="active site" description="Nucleophile" evidence="7">
    <location>
        <position position="38"/>
    </location>
</feature>
<dbReference type="PANTHER" id="PTHR32194">
    <property type="entry name" value="METALLOPROTEASE TLDD"/>
    <property type="match status" value="1"/>
</dbReference>
<keyword evidence="2 8" id="KW-0963">Cytoplasm</keyword>
<dbReference type="VEuPathDB" id="MicrosporidiaDB:G9O61_00g005710"/>
<keyword evidence="11" id="KW-1185">Reference proteome</keyword>
<dbReference type="Proteomes" id="UP000034350">
    <property type="component" value="Unassembled WGS sequence"/>
</dbReference>
<comment type="function">
    <text evidence="8">Component of the proteasome, a multicatalytic proteinase complex which is characterized by its ability to cleave peptides with Arg, Phe, Tyr, Leu, and Glu adjacent to the leaving group at neutral or slightly basic pH. The proteasome has an ATP-dependent proteolytic activity.</text>
</comment>
<sequence length="230" mass="25346">MCISSFLYLIFLFVPPMDSQYIESQENFSTNLPEMTGTTIMAVKYDEGVLVGADCRTSMGTYVSSRFTDKLTKISDNIYCCRSGSAADTQAIAQYVKEVVQRSSFIDKEIPSVKKAAMIAKEIIYKNPSLLAGLIIAGYDTSPKIYNISLGGTITEADWQIGGSGSAYIYGLCDTLYKDNMTLEEAIEFVKQAITCAIRRDNASGGSIRMASISREGVKRYFYSGEKILN</sequence>
<accession>A0A0F9ZFD8</accession>
<keyword evidence="6 8" id="KW-0647">Proteasome</keyword>
<dbReference type="PANTHER" id="PTHR32194:SF0">
    <property type="entry name" value="ATP-DEPENDENT PROTEASE SUBUNIT HSLV"/>
    <property type="match status" value="1"/>
</dbReference>
<dbReference type="InterPro" id="IPR023333">
    <property type="entry name" value="Proteasome_suB-type"/>
</dbReference>
<organism evidence="10 11">
    <name type="scientific">Vairimorpha ceranae</name>
    <dbReference type="NCBI Taxonomy" id="40302"/>
    <lineage>
        <taxon>Eukaryota</taxon>
        <taxon>Fungi</taxon>
        <taxon>Fungi incertae sedis</taxon>
        <taxon>Microsporidia</taxon>
        <taxon>Nosematidae</taxon>
        <taxon>Vairimorpha</taxon>
    </lineage>
</organism>
<dbReference type="GO" id="GO:0005634">
    <property type="term" value="C:nucleus"/>
    <property type="evidence" value="ECO:0007669"/>
    <property type="project" value="UniProtKB-SubCell"/>
</dbReference>
<dbReference type="VEuPathDB" id="MicrosporidiaDB:AAJ76_7000108064"/>
<dbReference type="Gene3D" id="3.60.20.10">
    <property type="entry name" value="Glutamine Phosphoribosylpyrophosphate, subunit 1, domain 1"/>
    <property type="match status" value="1"/>
</dbReference>
<evidence type="ECO:0000256" key="7">
    <source>
        <dbReference type="PIRSR" id="PIRSR600243-1"/>
    </source>
</evidence>
<evidence type="ECO:0000256" key="8">
    <source>
        <dbReference type="RuleBase" id="RU004203"/>
    </source>
</evidence>
<proteinExistence type="inferred from homology"/>
<dbReference type="PROSITE" id="PS51476">
    <property type="entry name" value="PROTEASOME_BETA_2"/>
    <property type="match status" value="1"/>
</dbReference>
<evidence type="ECO:0000256" key="4">
    <source>
        <dbReference type="ARBA" id="ARBA00022698"/>
    </source>
</evidence>
<dbReference type="InterPro" id="IPR000243">
    <property type="entry name" value="Pept_T1A_subB"/>
</dbReference>
<dbReference type="InterPro" id="IPR016050">
    <property type="entry name" value="Proteasome_bsu_CS"/>
</dbReference>
<dbReference type="VEuPathDB" id="MicrosporidiaDB:NCER_100618"/>
<reference evidence="10 11" key="1">
    <citation type="journal article" date="2015" name="Environ. Microbiol.">
        <title>Genome analyses suggest the presence of polyploidy and recent human-driven expansions in eight global populations of the honeybee pathogen Nosema ceranae.</title>
        <authorList>
            <person name="Pelin A."/>
            <person name="Selman M."/>
            <person name="Aris-Brosou S."/>
            <person name="Farinelli L."/>
            <person name="Corradi N."/>
        </authorList>
    </citation>
    <scope>NUCLEOTIDE SEQUENCE [LARGE SCALE GENOMIC DNA]</scope>
    <source>
        <strain evidence="10 11">PA08 1199</strain>
    </source>
</reference>